<sequence length="15" mass="1545">MGAADNRPVTLNQAS</sequence>
<accession>A0A5J5CHP8</accession>
<comment type="caution">
    <text evidence="1">The sequence shown here is derived from an EMBL/GenBank/DDBJ whole genome shotgun (WGS) entry which is preliminary data.</text>
</comment>
<evidence type="ECO:0000313" key="2">
    <source>
        <dbReference type="Proteomes" id="UP000327493"/>
    </source>
</evidence>
<dbReference type="EMBL" id="VOFY01000021">
    <property type="protein sequence ID" value="KAA8581247.1"/>
    <property type="molecule type" value="Genomic_DNA"/>
</dbReference>
<organism evidence="1 2">
    <name type="scientific">Etheostoma spectabile</name>
    <name type="common">orangethroat darter</name>
    <dbReference type="NCBI Taxonomy" id="54343"/>
    <lineage>
        <taxon>Eukaryota</taxon>
        <taxon>Metazoa</taxon>
        <taxon>Chordata</taxon>
        <taxon>Craniata</taxon>
        <taxon>Vertebrata</taxon>
        <taxon>Euteleostomi</taxon>
        <taxon>Actinopterygii</taxon>
        <taxon>Neopterygii</taxon>
        <taxon>Teleostei</taxon>
        <taxon>Neoteleostei</taxon>
        <taxon>Acanthomorphata</taxon>
        <taxon>Eupercaria</taxon>
        <taxon>Perciformes</taxon>
        <taxon>Percoidei</taxon>
        <taxon>Percidae</taxon>
        <taxon>Etheostomatinae</taxon>
        <taxon>Etheostoma</taxon>
    </lineage>
</organism>
<proteinExistence type="predicted"/>
<gene>
    <name evidence="1" type="ORF">FQN60_002828</name>
</gene>
<evidence type="ECO:0000313" key="1">
    <source>
        <dbReference type="EMBL" id="KAA8581247.1"/>
    </source>
</evidence>
<reference evidence="1 2" key="1">
    <citation type="submission" date="2019-08" db="EMBL/GenBank/DDBJ databases">
        <title>A chromosome-level genome assembly, high-density linkage maps, and genome scans reveal the genomic architecture of hybrid incompatibilities underlying speciation via character displacement in darters (Percidae: Etheostominae).</title>
        <authorList>
            <person name="Moran R.L."/>
            <person name="Catchen J.M."/>
            <person name="Fuller R.C."/>
        </authorList>
    </citation>
    <scope>NUCLEOTIDE SEQUENCE [LARGE SCALE GENOMIC DNA]</scope>
    <source>
        <strain evidence="1">EspeVRDwgs_2016</strain>
        <tissue evidence="1">Muscle</tissue>
    </source>
</reference>
<name>A0A5J5CHP8_9PERO</name>
<feature type="non-terminal residue" evidence="1">
    <location>
        <position position="15"/>
    </location>
</feature>
<protein>
    <submittedName>
        <fullName evidence="1">Uncharacterized protein</fullName>
    </submittedName>
</protein>
<keyword evidence="2" id="KW-1185">Reference proteome</keyword>
<dbReference type="Proteomes" id="UP000327493">
    <property type="component" value="Chromosome 21"/>
</dbReference>